<evidence type="ECO:0008006" key="5">
    <source>
        <dbReference type="Google" id="ProtNLM"/>
    </source>
</evidence>
<evidence type="ECO:0000313" key="4">
    <source>
        <dbReference type="Proteomes" id="UP000600946"/>
    </source>
</evidence>
<sequence length="101" mass="9886">MKSMKVAAALAGSLAVVGAAAPAFAAGDLPPMSLNGGLDTIAQNVSSAPNMIDASPVRTNLLDPKSDDSLLHTVGATAHDLNKTNGAPNPGQLLGGMPLGG</sequence>
<organism evidence="3 4">
    <name type="scientific">Streptomyces xanthochromogenes</name>
    <dbReference type="NCBI Taxonomy" id="67384"/>
    <lineage>
        <taxon>Bacteria</taxon>
        <taxon>Bacillati</taxon>
        <taxon>Actinomycetota</taxon>
        <taxon>Actinomycetes</taxon>
        <taxon>Kitasatosporales</taxon>
        <taxon>Streptomycetaceae</taxon>
        <taxon>Streptomyces</taxon>
    </lineage>
</organism>
<evidence type="ECO:0000313" key="3">
    <source>
        <dbReference type="EMBL" id="GGY28688.1"/>
    </source>
</evidence>
<reference evidence="4" key="1">
    <citation type="journal article" date="2019" name="Int. J. Syst. Evol. Microbiol.">
        <title>The Global Catalogue of Microorganisms (GCM) 10K type strain sequencing project: providing services to taxonomists for standard genome sequencing and annotation.</title>
        <authorList>
            <consortium name="The Broad Institute Genomics Platform"/>
            <consortium name="The Broad Institute Genome Sequencing Center for Infectious Disease"/>
            <person name="Wu L."/>
            <person name="Ma J."/>
        </authorList>
    </citation>
    <scope>NUCLEOTIDE SEQUENCE [LARGE SCALE GENOMIC DNA]</scope>
    <source>
        <strain evidence="4">JCM 4594</strain>
    </source>
</reference>
<comment type="caution">
    <text evidence="3">The sequence shown here is derived from an EMBL/GenBank/DDBJ whole genome shotgun (WGS) entry which is preliminary data.</text>
</comment>
<proteinExistence type="predicted"/>
<keyword evidence="4" id="KW-1185">Reference proteome</keyword>
<name>A0ABQ3A0Q2_9ACTN</name>
<dbReference type="RefSeq" id="WP_161255504.1">
    <property type="nucleotide sequence ID" value="NZ_JBFAXM010000018.1"/>
</dbReference>
<gene>
    <name evidence="3" type="ORF">GCM10010326_22980</name>
</gene>
<evidence type="ECO:0000256" key="2">
    <source>
        <dbReference type="SAM" id="SignalP"/>
    </source>
</evidence>
<accession>A0ABQ3A0Q2</accession>
<protein>
    <recommendedName>
        <fullName evidence="5">Secreted protein</fullName>
    </recommendedName>
</protein>
<feature type="chain" id="PRO_5045944563" description="Secreted protein" evidence="2">
    <location>
        <begin position="26"/>
        <end position="101"/>
    </location>
</feature>
<feature type="region of interest" description="Disordered" evidence="1">
    <location>
        <begin position="80"/>
        <end position="101"/>
    </location>
</feature>
<dbReference type="Proteomes" id="UP000600946">
    <property type="component" value="Unassembled WGS sequence"/>
</dbReference>
<dbReference type="EMBL" id="BMUU01000003">
    <property type="protein sequence ID" value="GGY28688.1"/>
    <property type="molecule type" value="Genomic_DNA"/>
</dbReference>
<keyword evidence="2" id="KW-0732">Signal</keyword>
<feature type="signal peptide" evidence="2">
    <location>
        <begin position="1"/>
        <end position="25"/>
    </location>
</feature>
<evidence type="ECO:0000256" key="1">
    <source>
        <dbReference type="SAM" id="MobiDB-lite"/>
    </source>
</evidence>